<evidence type="ECO:0000259" key="12">
    <source>
        <dbReference type="Pfam" id="PF25508"/>
    </source>
</evidence>
<feature type="transmembrane region" description="Helical" evidence="9">
    <location>
        <begin position="808"/>
        <end position="825"/>
    </location>
</feature>
<organism evidence="13">
    <name type="scientific">Hofstenia miamia</name>
    <name type="common">Three-banded panther worm</name>
    <dbReference type="NCBI Taxonomy" id="442651"/>
    <lineage>
        <taxon>Eukaryota</taxon>
        <taxon>Metazoa</taxon>
        <taxon>Xenacoelomorpha</taxon>
        <taxon>Acoelomorpha</taxon>
        <taxon>Acoela</taxon>
        <taxon>Hofsteniidae</taxon>
        <taxon>Hofstenia</taxon>
    </lineage>
</organism>
<feature type="transmembrane region" description="Helical" evidence="9">
    <location>
        <begin position="919"/>
        <end position="940"/>
    </location>
</feature>
<dbReference type="InterPro" id="IPR050927">
    <property type="entry name" value="TRPM"/>
</dbReference>
<evidence type="ECO:0000256" key="4">
    <source>
        <dbReference type="ARBA" id="ARBA00022989"/>
    </source>
</evidence>
<dbReference type="GO" id="GO:0005261">
    <property type="term" value="F:monoatomic cation channel activity"/>
    <property type="evidence" value="ECO:0007669"/>
    <property type="project" value="TreeGrafter"/>
</dbReference>
<evidence type="ECO:0000259" key="10">
    <source>
        <dbReference type="Pfam" id="PF00520"/>
    </source>
</evidence>
<dbReference type="Pfam" id="PF18139">
    <property type="entry name" value="LSDAT_euk"/>
    <property type="match status" value="1"/>
</dbReference>
<evidence type="ECO:0000256" key="6">
    <source>
        <dbReference type="ARBA" id="ARBA00023136"/>
    </source>
</evidence>
<feature type="transmembrane region" description="Helical" evidence="9">
    <location>
        <begin position="880"/>
        <end position="898"/>
    </location>
</feature>
<feature type="domain" description="TRPM-like" evidence="12">
    <location>
        <begin position="552"/>
        <end position="676"/>
    </location>
</feature>
<dbReference type="Pfam" id="PF25508">
    <property type="entry name" value="TRPM2"/>
    <property type="match status" value="2"/>
</dbReference>
<dbReference type="InterPro" id="IPR057366">
    <property type="entry name" value="TRPM-like"/>
</dbReference>
<dbReference type="EMBL" id="MT657945">
    <property type="protein sequence ID" value="QNG40904.1"/>
    <property type="molecule type" value="mRNA"/>
</dbReference>
<evidence type="ECO:0000256" key="5">
    <source>
        <dbReference type="ARBA" id="ARBA00023065"/>
    </source>
</evidence>
<keyword evidence="8" id="KW-0175">Coiled coil</keyword>
<feature type="domain" description="TRPM-like" evidence="12">
    <location>
        <begin position="453"/>
        <end position="523"/>
    </location>
</feature>
<dbReference type="AlphaFoldDB" id="A0A7G7LK87"/>
<keyword evidence="2" id="KW-0813">Transport</keyword>
<evidence type="ECO:0000259" key="11">
    <source>
        <dbReference type="Pfam" id="PF18139"/>
    </source>
</evidence>
<sequence length="1228" mass="142521">MRRNRRSNNIKPTAYNNNVETQRSKENIFREISNFEITKEKFYRKECNVFVKLSFDKCCKNKSKSEEEHNSTCSKCYCGRLKSEHKYCGEDDSKVSEWSSDKCTLQLPTNAHGKMEFKNADSLYKFAYYLRCSNETDCSKLVSHMTEDRYWKLNQPSMVISLTGGAQELKMSKKEKEALKTGLKKIAVIKDAWIVDGGTNSGIMKICGDAMKDFVVSKGSREKSVVLIGVATWGAIRARSTLINPENSVRPVSYDSSMEMTGAPIDPNHTHFIFVDDGTQHAFGREQELRAGIEAEICKRGLKDNSTIKVPIVCVIVEGGPGTIDTARNALMNKTPCVTVNGSGRAANVIADAYKLGKKMDELTENDREVIRKSLDEHNVKGEKNLDWIIECLEHRDLINVFELSEGNTVLDIDRAILEALLKCGSATVSNHVNLALRWNRSDIATLVLKKESLRKENLYEFMEDVIVEDKYEFTQLFLEQENFKMEEFLTPERLLNVYKKSITTYHSCYLRHKLDKLNFTRKAWKIENTTLDIIYKKVLSKSINIKILPLYKDDDNKVFSCPERELFIFSILFIREKHSFFFWEECPHKVASALIACILFNKICNSTMLREDIILQKKINRMSSKFQTAAQQIIDWCYTNDDLMTLKLLVAPQKVWDNKTCIDLAVTADCKEFVALAGCQFLLQKVWKGRMVAHTSYSSIFRAIICPLFIYKIWFENDNIKSESQKKTLPPDQREMIHQKSDVSVITADDSRFLNFDRPQKPFKIWHRIYYFYTAPVTAFFLNYIMYIIFVVAFSIVNIIGFKNSELPSWIEWIISFWILTLFLEECRQFIMASNDFSIFHKLSAFLNIWNVMDCFAAIVCYVPGFVLRLVGQSDLAHGFYIGALLCYYLRLTRIFALHEDLGPKLVMISRMMRDLRYFIFILLVIVIAYGVAVEALIYPGDTNLWSIIWGVIFRPFFQMFGELMLQDIGAEGPCTDPAYPYKTCPEANNKERYALILQMLYMMFTNILLLNLLIAMFNSTFEKVEQYSAIHWKFQLYSVIREFYERPVLPQPLIILSHLWLFLKYIKDCVKHNRFQLTPNILRHRTLDKVASDQMNKWEDLHALECQRNIERENRKTVENRIKDIDERTATIRDNINDFNQSKMLRKLEGTVDAASLSDVVLNFDNKKLSQMSEKINSLRSEMDGFRKDVSEIKNNTNKLESMLEMVLQSMTYQPPKPISPSNAFR</sequence>
<gene>
    <name evidence="13" type="primary">trpM-1</name>
</gene>
<keyword evidence="4 9" id="KW-1133">Transmembrane helix</keyword>
<keyword evidence="5" id="KW-0406">Ion transport</keyword>
<name>A0A7G7LK87_HOFMI</name>
<protein>
    <submittedName>
        <fullName evidence="13">Transient receptor potential ion channel melastatin 1</fullName>
    </submittedName>
</protein>
<dbReference type="InterPro" id="IPR041491">
    <property type="entry name" value="TRPM_SLOG"/>
</dbReference>
<keyword evidence="13" id="KW-0675">Receptor</keyword>
<evidence type="ECO:0000256" key="8">
    <source>
        <dbReference type="SAM" id="Coils"/>
    </source>
</evidence>
<dbReference type="GO" id="GO:0005886">
    <property type="term" value="C:plasma membrane"/>
    <property type="evidence" value="ECO:0007669"/>
    <property type="project" value="TreeGrafter"/>
</dbReference>
<dbReference type="GO" id="GO:0030001">
    <property type="term" value="P:metal ion transport"/>
    <property type="evidence" value="ECO:0007669"/>
    <property type="project" value="TreeGrafter"/>
</dbReference>
<proteinExistence type="evidence at transcript level"/>
<keyword evidence="6 9" id="KW-0472">Membrane</keyword>
<reference evidence="13" key="1">
    <citation type="journal article" date="2020" name="Proc. R. Soc. B">
        <title>Neural architecture and regeneration in the acoel Hofstenia miamia.</title>
        <authorList>
            <person name="Hulett R.E."/>
            <person name="Potter D."/>
            <person name="Srivastava M."/>
        </authorList>
    </citation>
    <scope>NUCLEOTIDE SEQUENCE</scope>
</reference>
<feature type="domain" description="Ion transport" evidence="10">
    <location>
        <begin position="781"/>
        <end position="1029"/>
    </location>
</feature>
<dbReference type="Pfam" id="PF00520">
    <property type="entry name" value="Ion_trans"/>
    <property type="match status" value="1"/>
</dbReference>
<evidence type="ECO:0000256" key="9">
    <source>
        <dbReference type="SAM" id="Phobius"/>
    </source>
</evidence>
<feature type="coiled-coil region" evidence="8">
    <location>
        <begin position="1103"/>
        <end position="1130"/>
    </location>
</feature>
<evidence type="ECO:0000256" key="1">
    <source>
        <dbReference type="ARBA" id="ARBA00004141"/>
    </source>
</evidence>
<feature type="coiled-coil region" evidence="8">
    <location>
        <begin position="1164"/>
        <end position="1198"/>
    </location>
</feature>
<comment type="subcellular location">
    <subcellularLocation>
        <location evidence="1">Membrane</location>
        <topology evidence="1">Multi-pass membrane protein</topology>
    </subcellularLocation>
</comment>
<feature type="transmembrane region" description="Helical" evidence="9">
    <location>
        <begin position="771"/>
        <end position="802"/>
    </location>
</feature>
<feature type="domain" description="TRPM SLOG" evidence="11">
    <location>
        <begin position="127"/>
        <end position="378"/>
    </location>
</feature>
<dbReference type="InterPro" id="IPR005821">
    <property type="entry name" value="Ion_trans_dom"/>
</dbReference>
<feature type="transmembrane region" description="Helical" evidence="9">
    <location>
        <begin position="1001"/>
        <end position="1019"/>
    </location>
</feature>
<evidence type="ECO:0000256" key="2">
    <source>
        <dbReference type="ARBA" id="ARBA00022448"/>
    </source>
</evidence>
<dbReference type="PANTHER" id="PTHR13800:SF1">
    <property type="entry name" value="TRANSIENT RECEPTOR POTENTIAL CATION CHANNEL TRPM"/>
    <property type="match status" value="1"/>
</dbReference>
<evidence type="ECO:0000313" key="13">
    <source>
        <dbReference type="EMBL" id="QNG40904.1"/>
    </source>
</evidence>
<feature type="transmembrane region" description="Helical" evidence="9">
    <location>
        <begin position="846"/>
        <end position="868"/>
    </location>
</feature>
<dbReference type="PANTHER" id="PTHR13800">
    <property type="entry name" value="TRANSIENT RECEPTOR POTENTIAL CATION CHANNEL, SUBFAMILY M, MEMBER 6"/>
    <property type="match status" value="1"/>
</dbReference>
<accession>A0A7G7LK87</accession>
<evidence type="ECO:0000256" key="7">
    <source>
        <dbReference type="ARBA" id="ARBA00023303"/>
    </source>
</evidence>
<evidence type="ECO:0000256" key="3">
    <source>
        <dbReference type="ARBA" id="ARBA00022692"/>
    </source>
</evidence>
<keyword evidence="7" id="KW-0407">Ion channel</keyword>
<keyword evidence="3 9" id="KW-0812">Transmembrane</keyword>